<evidence type="ECO:0000256" key="1">
    <source>
        <dbReference type="ARBA" id="ARBA00001947"/>
    </source>
</evidence>
<dbReference type="PANTHER" id="PTHR11705:SF91">
    <property type="entry name" value="FI01817P-RELATED"/>
    <property type="match status" value="1"/>
</dbReference>
<feature type="domain" description="Peptidase M14" evidence="12">
    <location>
        <begin position="178"/>
        <end position="475"/>
    </location>
</feature>
<name>A0A0V1JNQ1_TRIPS</name>
<keyword evidence="5" id="KW-0479">Metal-binding</keyword>
<evidence type="ECO:0000259" key="12">
    <source>
        <dbReference type="PROSITE" id="PS52035"/>
    </source>
</evidence>
<evidence type="ECO:0000256" key="6">
    <source>
        <dbReference type="ARBA" id="ARBA00022729"/>
    </source>
</evidence>
<evidence type="ECO:0000256" key="5">
    <source>
        <dbReference type="ARBA" id="ARBA00022723"/>
    </source>
</evidence>
<dbReference type="Pfam" id="PF00246">
    <property type="entry name" value="Peptidase_M14"/>
    <property type="match status" value="1"/>
</dbReference>
<proteinExistence type="inferred from homology"/>
<dbReference type="Proteomes" id="UP000054826">
    <property type="component" value="Unassembled WGS sequence"/>
</dbReference>
<accession>A0A0V1JNQ1</accession>
<dbReference type="PRINTS" id="PR00765">
    <property type="entry name" value="CRBOXYPTASEA"/>
</dbReference>
<dbReference type="InterPro" id="IPR036990">
    <property type="entry name" value="M14A-like_propep"/>
</dbReference>
<dbReference type="SMART" id="SM00631">
    <property type="entry name" value="Zn_pept"/>
    <property type="match status" value="1"/>
</dbReference>
<evidence type="ECO:0000256" key="11">
    <source>
        <dbReference type="PROSITE-ProRule" id="PRU01379"/>
    </source>
</evidence>
<dbReference type="GO" id="GO:0005615">
    <property type="term" value="C:extracellular space"/>
    <property type="evidence" value="ECO:0007669"/>
    <property type="project" value="TreeGrafter"/>
</dbReference>
<evidence type="ECO:0000256" key="2">
    <source>
        <dbReference type="ARBA" id="ARBA00005988"/>
    </source>
</evidence>
<evidence type="ECO:0000256" key="8">
    <source>
        <dbReference type="ARBA" id="ARBA00022833"/>
    </source>
</evidence>
<dbReference type="Gene3D" id="3.30.70.340">
    <property type="entry name" value="Metallocarboxypeptidase-like"/>
    <property type="match status" value="1"/>
</dbReference>
<sequence>KSAALCLISKSICTLKIECFISNSPKFSVPFLDKQHISHLFRKTKLNIMMLFLQTIFTIGLLRLGSGYSNKALETYQGHILLEAVPHTEQQLITLQQLIHCNNSEIDVWTLSSSIRKKSLILVAPQRHYDIYKRMLDDGIKVKIVIDHLKSMFATHANIIERRIHKRNFSSKDFDLGEYHTYDEIIEYMKMISYQYPNWTKLISVGYSFEGRELLAIKIGTASSSFWIDAGIHSREWISVSSAVFIIGQLVKQYNLNTNLRRLLSKTSWIILPVFNPDGYEFTWNGDRLWRKSRSKYEIPLFNPCVGVDLNRNFDMDFGGFGSSSNPCSNVYHGRHSFSEPETRAVMRYLSKMQDKIKACISLHSFSQLWLMPYGNEQGHYPTNYKEMVKLANGAVKQLRRVHRSIYKVIKASDLYISTGDAIDWVLNATSIKYGFTVELRPTTIEKGGFILPEKEIVPTGEEISLPCLALKTCSRTEACRIVEYHKLIIENGNMEAVDENVSAGAGNLQKETNSSIQELRDEASFTIASEQLCACPSTDSPCAFDNETDNSENVIQINSGTMLILCQSKERLPSCRDFRRPVVRLFKDLEVSSDLQGSFNRRYTKARIWCRCTRGEFKKSKLTEIWMYGMQHADTFTCNRLF</sequence>
<dbReference type="PROSITE" id="PS52035">
    <property type="entry name" value="PEPTIDASE_M14"/>
    <property type="match status" value="1"/>
</dbReference>
<dbReference type="PROSITE" id="PS00133">
    <property type="entry name" value="CARBOXYPEPT_ZN_2"/>
    <property type="match status" value="1"/>
</dbReference>
<comment type="similarity">
    <text evidence="2 11">Belongs to the peptidase M14 family.</text>
</comment>
<evidence type="ECO:0000313" key="14">
    <source>
        <dbReference type="Proteomes" id="UP000054826"/>
    </source>
</evidence>
<comment type="caution">
    <text evidence="13">The sequence shown here is derived from an EMBL/GenBank/DDBJ whole genome shotgun (WGS) entry which is preliminary data.</text>
</comment>
<dbReference type="FunFam" id="3.40.630.10:FF:000084">
    <property type="entry name" value="Carboxypeptidase B2"/>
    <property type="match status" value="1"/>
</dbReference>
<feature type="active site" description="Proton donor/acceptor" evidence="11">
    <location>
        <position position="439"/>
    </location>
</feature>
<dbReference type="GO" id="GO:0006508">
    <property type="term" value="P:proteolysis"/>
    <property type="evidence" value="ECO:0007669"/>
    <property type="project" value="UniProtKB-KW"/>
</dbReference>
<keyword evidence="3 13" id="KW-0121">Carboxypeptidase</keyword>
<dbReference type="InterPro" id="IPR057247">
    <property type="entry name" value="CARBOXYPEPT_ZN_2"/>
</dbReference>
<keyword evidence="8" id="KW-0862">Zinc</keyword>
<evidence type="ECO:0000256" key="7">
    <source>
        <dbReference type="ARBA" id="ARBA00022801"/>
    </source>
</evidence>
<dbReference type="Pfam" id="PF02244">
    <property type="entry name" value="Propep_M14"/>
    <property type="match status" value="1"/>
</dbReference>
<reference evidence="13 14" key="1">
    <citation type="submission" date="2015-01" db="EMBL/GenBank/DDBJ databases">
        <title>Evolution of Trichinella species and genotypes.</title>
        <authorList>
            <person name="Korhonen P.K."/>
            <person name="Edoardo P."/>
            <person name="Giuseppe L.R."/>
            <person name="Gasser R.B."/>
        </authorList>
    </citation>
    <scope>NUCLEOTIDE SEQUENCE [LARGE SCALE GENOMIC DNA]</scope>
    <source>
        <strain evidence="13">ISS176</strain>
    </source>
</reference>
<dbReference type="GO" id="GO:0008270">
    <property type="term" value="F:zinc ion binding"/>
    <property type="evidence" value="ECO:0007669"/>
    <property type="project" value="InterPro"/>
</dbReference>
<evidence type="ECO:0000256" key="9">
    <source>
        <dbReference type="ARBA" id="ARBA00023049"/>
    </source>
</evidence>
<keyword evidence="10" id="KW-1015">Disulfide bond</keyword>
<evidence type="ECO:0000313" key="13">
    <source>
        <dbReference type="EMBL" id="KRZ36592.1"/>
    </source>
</evidence>
<protein>
    <submittedName>
        <fullName evidence="13">Carboxypeptidase A2</fullName>
    </submittedName>
</protein>
<evidence type="ECO:0000256" key="4">
    <source>
        <dbReference type="ARBA" id="ARBA00022670"/>
    </source>
</evidence>
<dbReference type="SUPFAM" id="SSF54897">
    <property type="entry name" value="Protease propeptides/inhibitors"/>
    <property type="match status" value="1"/>
</dbReference>
<dbReference type="InterPro" id="IPR000834">
    <property type="entry name" value="Peptidase_M14"/>
</dbReference>
<dbReference type="CDD" id="cd03860">
    <property type="entry name" value="M14_CP_A-B_like"/>
    <property type="match status" value="1"/>
</dbReference>
<dbReference type="SUPFAM" id="SSF53187">
    <property type="entry name" value="Zn-dependent exopeptidases"/>
    <property type="match status" value="1"/>
</dbReference>
<feature type="non-terminal residue" evidence="13">
    <location>
        <position position="1"/>
    </location>
</feature>
<evidence type="ECO:0000256" key="10">
    <source>
        <dbReference type="ARBA" id="ARBA00023157"/>
    </source>
</evidence>
<gene>
    <name evidence="13" type="ORF">T4C_12966</name>
</gene>
<dbReference type="EMBL" id="JYDV01000070">
    <property type="protein sequence ID" value="KRZ36592.1"/>
    <property type="molecule type" value="Genomic_DNA"/>
</dbReference>
<dbReference type="Gene3D" id="3.40.630.10">
    <property type="entry name" value="Zn peptidases"/>
    <property type="match status" value="1"/>
</dbReference>
<organism evidence="13 14">
    <name type="scientific">Trichinella pseudospiralis</name>
    <name type="common">Parasitic roundworm</name>
    <dbReference type="NCBI Taxonomy" id="6337"/>
    <lineage>
        <taxon>Eukaryota</taxon>
        <taxon>Metazoa</taxon>
        <taxon>Ecdysozoa</taxon>
        <taxon>Nematoda</taxon>
        <taxon>Enoplea</taxon>
        <taxon>Dorylaimia</taxon>
        <taxon>Trichinellida</taxon>
        <taxon>Trichinellidae</taxon>
        <taxon>Trichinella</taxon>
    </lineage>
</organism>
<dbReference type="InterPro" id="IPR003146">
    <property type="entry name" value="M14A_act_pep"/>
</dbReference>
<evidence type="ECO:0000256" key="3">
    <source>
        <dbReference type="ARBA" id="ARBA00022645"/>
    </source>
</evidence>
<keyword evidence="6" id="KW-0732">Signal</keyword>
<dbReference type="AlphaFoldDB" id="A0A0V1JNQ1"/>
<dbReference type="GO" id="GO:0004181">
    <property type="term" value="F:metallocarboxypeptidase activity"/>
    <property type="evidence" value="ECO:0007669"/>
    <property type="project" value="InterPro"/>
</dbReference>
<keyword evidence="7" id="KW-0378">Hydrolase</keyword>
<keyword evidence="4" id="KW-0645">Protease</keyword>
<dbReference type="PANTHER" id="PTHR11705">
    <property type="entry name" value="PROTEASE FAMILY M14 CARBOXYPEPTIDASE A,B"/>
    <property type="match status" value="1"/>
</dbReference>
<keyword evidence="9" id="KW-0482">Metalloprotease</keyword>
<comment type="cofactor">
    <cofactor evidence="1">
        <name>Zn(2+)</name>
        <dbReference type="ChEBI" id="CHEBI:29105"/>
    </cofactor>
</comment>